<comment type="similarity">
    <text evidence="3 11">Belongs to the PIGV family.</text>
</comment>
<feature type="transmembrane region" description="Helical" evidence="11">
    <location>
        <begin position="190"/>
        <end position="215"/>
    </location>
</feature>
<evidence type="ECO:0000313" key="12">
    <source>
        <dbReference type="EMBL" id="KAK4264069.1"/>
    </source>
</evidence>
<keyword evidence="13" id="KW-1185">Reference proteome</keyword>
<reference evidence="12" key="1">
    <citation type="submission" date="2023-10" db="EMBL/GenBank/DDBJ databases">
        <title>Chromosome-level genome of the transformable northern wattle, Acacia crassicarpa.</title>
        <authorList>
            <person name="Massaro I."/>
            <person name="Sinha N.R."/>
            <person name="Poethig S."/>
            <person name="Leichty A.R."/>
        </authorList>
    </citation>
    <scope>NUCLEOTIDE SEQUENCE</scope>
    <source>
        <strain evidence="12">Acra3RX</strain>
        <tissue evidence="12">Leaf</tissue>
    </source>
</reference>
<dbReference type="GO" id="GO:0000009">
    <property type="term" value="F:alpha-1,6-mannosyltransferase activity"/>
    <property type="evidence" value="ECO:0007669"/>
    <property type="project" value="InterPro"/>
</dbReference>
<dbReference type="GO" id="GO:0006506">
    <property type="term" value="P:GPI anchor biosynthetic process"/>
    <property type="evidence" value="ECO:0007669"/>
    <property type="project" value="UniProtKB-KW"/>
</dbReference>
<dbReference type="AlphaFoldDB" id="A0AAE1MG60"/>
<evidence type="ECO:0000256" key="10">
    <source>
        <dbReference type="ARBA" id="ARBA00023136"/>
    </source>
</evidence>
<dbReference type="PANTHER" id="PTHR12468:SF2">
    <property type="entry name" value="GPI MANNOSYLTRANSFERASE 2"/>
    <property type="match status" value="1"/>
</dbReference>
<evidence type="ECO:0000256" key="5">
    <source>
        <dbReference type="ARBA" id="ARBA00022676"/>
    </source>
</evidence>
<comment type="subcellular location">
    <subcellularLocation>
        <location evidence="1 11">Endoplasmic reticulum membrane</location>
        <topology evidence="1 11">Multi-pass membrane protein</topology>
    </subcellularLocation>
</comment>
<comment type="function">
    <text evidence="11">Mannosyltransferase involved in glycosylphosphatidylinositol-anchor biosynthesis.</text>
</comment>
<evidence type="ECO:0000256" key="1">
    <source>
        <dbReference type="ARBA" id="ARBA00004477"/>
    </source>
</evidence>
<feature type="transmembrane region" description="Helical" evidence="11">
    <location>
        <begin position="475"/>
        <end position="495"/>
    </location>
</feature>
<feature type="transmembrane region" description="Helical" evidence="11">
    <location>
        <begin position="164"/>
        <end position="184"/>
    </location>
</feature>
<evidence type="ECO:0000256" key="2">
    <source>
        <dbReference type="ARBA" id="ARBA00004687"/>
    </source>
</evidence>
<feature type="transmembrane region" description="Helical" evidence="11">
    <location>
        <begin position="130"/>
        <end position="152"/>
    </location>
</feature>
<gene>
    <name evidence="12" type="ORF">QN277_029408</name>
</gene>
<feature type="transmembrane region" description="Helical" evidence="11">
    <location>
        <begin position="101"/>
        <end position="124"/>
    </location>
</feature>
<dbReference type="Pfam" id="PF04188">
    <property type="entry name" value="Mannosyl_trans2"/>
    <property type="match status" value="1"/>
</dbReference>
<dbReference type="GO" id="GO:0005789">
    <property type="term" value="C:endoplasmic reticulum membrane"/>
    <property type="evidence" value="ECO:0007669"/>
    <property type="project" value="UniProtKB-SubCell"/>
</dbReference>
<keyword evidence="8 11" id="KW-0256">Endoplasmic reticulum</keyword>
<evidence type="ECO:0000256" key="7">
    <source>
        <dbReference type="ARBA" id="ARBA00022692"/>
    </source>
</evidence>
<dbReference type="InterPro" id="IPR007315">
    <property type="entry name" value="PIG-V/Gpi18"/>
</dbReference>
<comment type="caution">
    <text evidence="12">The sequence shown here is derived from an EMBL/GenBank/DDBJ whole genome shotgun (WGS) entry which is preliminary data.</text>
</comment>
<feature type="transmembrane region" description="Helical" evidence="11">
    <location>
        <begin position="325"/>
        <end position="343"/>
    </location>
</feature>
<dbReference type="EMBL" id="JAWXYG010000009">
    <property type="protein sequence ID" value="KAK4264069.1"/>
    <property type="molecule type" value="Genomic_DNA"/>
</dbReference>
<feature type="transmembrane region" description="Helical" evidence="11">
    <location>
        <begin position="20"/>
        <end position="37"/>
    </location>
</feature>
<evidence type="ECO:0000256" key="9">
    <source>
        <dbReference type="ARBA" id="ARBA00022989"/>
    </source>
</evidence>
<dbReference type="EC" id="2.4.1.-" evidence="11"/>
<keyword evidence="6 11" id="KW-0808">Transferase</keyword>
<dbReference type="GO" id="GO:0004376">
    <property type="term" value="F:GPI mannosyltransferase activity"/>
    <property type="evidence" value="ECO:0007669"/>
    <property type="project" value="InterPro"/>
</dbReference>
<accession>A0AAE1MG60</accession>
<keyword evidence="9 11" id="KW-1133">Transmembrane helix</keyword>
<sequence>MANNISTLTAHKALVLKSAILSRLLVLSLIIIFRLLVSPYDTSAPLNPDCLTRSNTDPGQESSRPNLLWPNLGSGIENGIVWDSVYFVRIAQCGYEYEQTYAFLPLLPICISFLSHTVFAPLIALIGERAVLAVCGYLINNVAFVFAALYFYKLSATILKDPEVSLLASILFCFNPASIFYSSIYTESLYAFLSFGGLYHLISGGNSLAVIFLALSGLARSNGILNAGYFCYQTMHWAYDAVFQKRQAFSALLVVISGAFRSACIFAPFIAFQAYGYHNMCVGRSHDEVRPWCKARVPLLYNYIQSHYWGVGFLRYFQLKQLPNFLLASPILSLAFCSIYYYAKSRPQCFFSLGFEQKNFGPEFPSDDVSRSNAASTQETSSVNIEESLNLKRRRKAVEQDDTDVHIEFERATQLGYLSASVLPFVLHLVFMAGTAFLVMHVQVATRFLSASPPLYWFASYMMTSHAKSRTWGHIIWAYSASYILLGSLLFSNFYPFT</sequence>
<evidence type="ECO:0000256" key="6">
    <source>
        <dbReference type="ARBA" id="ARBA00022679"/>
    </source>
</evidence>
<dbReference type="GO" id="GO:0031501">
    <property type="term" value="C:mannosyltransferase complex"/>
    <property type="evidence" value="ECO:0007669"/>
    <property type="project" value="TreeGrafter"/>
</dbReference>
<protein>
    <recommendedName>
        <fullName evidence="11">GPI mannosyltransferase 2</fullName>
        <ecNumber evidence="11">2.4.1.-</ecNumber>
    </recommendedName>
</protein>
<proteinExistence type="inferred from homology"/>
<evidence type="ECO:0000313" key="13">
    <source>
        <dbReference type="Proteomes" id="UP001293593"/>
    </source>
</evidence>
<organism evidence="12 13">
    <name type="scientific">Acacia crassicarpa</name>
    <name type="common">northern wattle</name>
    <dbReference type="NCBI Taxonomy" id="499986"/>
    <lineage>
        <taxon>Eukaryota</taxon>
        <taxon>Viridiplantae</taxon>
        <taxon>Streptophyta</taxon>
        <taxon>Embryophyta</taxon>
        <taxon>Tracheophyta</taxon>
        <taxon>Spermatophyta</taxon>
        <taxon>Magnoliopsida</taxon>
        <taxon>eudicotyledons</taxon>
        <taxon>Gunneridae</taxon>
        <taxon>Pentapetalae</taxon>
        <taxon>rosids</taxon>
        <taxon>fabids</taxon>
        <taxon>Fabales</taxon>
        <taxon>Fabaceae</taxon>
        <taxon>Caesalpinioideae</taxon>
        <taxon>mimosoid clade</taxon>
        <taxon>Acacieae</taxon>
        <taxon>Acacia</taxon>
    </lineage>
</organism>
<feature type="transmembrane region" description="Helical" evidence="11">
    <location>
        <begin position="251"/>
        <end position="275"/>
    </location>
</feature>
<keyword evidence="5 11" id="KW-0328">Glycosyltransferase</keyword>
<keyword evidence="10 11" id="KW-0472">Membrane</keyword>
<feature type="transmembrane region" description="Helical" evidence="11">
    <location>
        <begin position="415"/>
        <end position="438"/>
    </location>
</feature>
<evidence type="ECO:0000256" key="11">
    <source>
        <dbReference type="RuleBase" id="RU363112"/>
    </source>
</evidence>
<evidence type="ECO:0000256" key="8">
    <source>
        <dbReference type="ARBA" id="ARBA00022824"/>
    </source>
</evidence>
<dbReference type="Proteomes" id="UP001293593">
    <property type="component" value="Unassembled WGS sequence"/>
</dbReference>
<name>A0AAE1MG60_9FABA</name>
<evidence type="ECO:0000256" key="4">
    <source>
        <dbReference type="ARBA" id="ARBA00022502"/>
    </source>
</evidence>
<keyword evidence="7 11" id="KW-0812">Transmembrane</keyword>
<evidence type="ECO:0000256" key="3">
    <source>
        <dbReference type="ARBA" id="ARBA00008698"/>
    </source>
</evidence>
<keyword evidence="4 11" id="KW-0337">GPI-anchor biosynthesis</keyword>
<dbReference type="PANTHER" id="PTHR12468">
    <property type="entry name" value="GPI MANNOSYLTRANSFERASE 2"/>
    <property type="match status" value="1"/>
</dbReference>
<comment type="pathway">
    <text evidence="2 11">Glycolipid biosynthesis; glycosylphosphatidylinositol-anchor biosynthesis.</text>
</comment>